<dbReference type="EMBL" id="PUHY01000013">
    <property type="protein sequence ID" value="PQO30895.1"/>
    <property type="molecule type" value="Genomic_DNA"/>
</dbReference>
<dbReference type="InterPro" id="IPR012902">
    <property type="entry name" value="N_methyl_site"/>
</dbReference>
<dbReference type="Gene3D" id="3.30.700.10">
    <property type="entry name" value="Glycoprotein, Type 4 Pilin"/>
    <property type="match status" value="1"/>
</dbReference>
<evidence type="ECO:0000313" key="3">
    <source>
        <dbReference type="EMBL" id="PQO30895.1"/>
    </source>
</evidence>
<dbReference type="Proteomes" id="UP000238322">
    <property type="component" value="Unassembled WGS sequence"/>
</dbReference>
<dbReference type="NCBIfam" id="TIGR02532">
    <property type="entry name" value="IV_pilin_GFxxxE"/>
    <property type="match status" value="1"/>
</dbReference>
<evidence type="ECO:0000256" key="1">
    <source>
        <dbReference type="SAM" id="MobiDB-lite"/>
    </source>
</evidence>
<comment type="caution">
    <text evidence="3">The sequence shown here is derived from an EMBL/GenBank/DDBJ whole genome shotgun (WGS) entry which is preliminary data.</text>
</comment>
<dbReference type="PANTHER" id="PTHR30093:SF2">
    <property type="entry name" value="TYPE II SECRETION SYSTEM PROTEIN H"/>
    <property type="match status" value="1"/>
</dbReference>
<evidence type="ECO:0000313" key="4">
    <source>
        <dbReference type="Proteomes" id="UP000238322"/>
    </source>
</evidence>
<dbReference type="InterPro" id="IPR027558">
    <property type="entry name" value="Pre_pil_HX9DG_C"/>
</dbReference>
<dbReference type="InterPro" id="IPR045584">
    <property type="entry name" value="Pilin-like"/>
</dbReference>
<dbReference type="OrthoDB" id="217153at2"/>
<sequence length="341" mass="36580">MSMTRMRGFTLVELLVVIAIIGVLIALLLPAVQQAREAARRTQCSNNLKQLGLALHNYHDTHDAFPSRSAGAGACDAWWSGVSGSIPLLPFMEQPALADQWQERLVSGQYCSIDAVFPATQTQVEGLLCPSDPEFRNGRNQAMTNYGLCVGDNWRQTSGGDANDIHPRGMFGYRSWYKMRDVVDGTTNTVAFAEIIRPTGDRKRGDTAMGVGPSSPSDCNNSSIWLGNRYANGISVAGGVDKHGSSYHPGGAIWTSVTTIIAPNGPSCSMENNYWTEAIMTSNSRHPGGVEVLLVDGSVKFINETIDTGDQTSSPTDSGPSPYGVWGAMGTRDEGEVISGV</sequence>
<dbReference type="PROSITE" id="PS00409">
    <property type="entry name" value="PROKAR_NTER_METHYL"/>
    <property type="match status" value="1"/>
</dbReference>
<gene>
    <name evidence="3" type="ORF">C5Y83_22075</name>
</gene>
<dbReference type="SUPFAM" id="SSF54523">
    <property type="entry name" value="Pili subunits"/>
    <property type="match status" value="1"/>
</dbReference>
<feature type="compositionally biased region" description="Polar residues" evidence="1">
    <location>
        <begin position="306"/>
        <end position="319"/>
    </location>
</feature>
<dbReference type="NCBIfam" id="TIGR04294">
    <property type="entry name" value="pre_pil_HX9DG"/>
    <property type="match status" value="1"/>
</dbReference>
<accession>A0A2S8FFF3</accession>
<dbReference type="PANTHER" id="PTHR30093">
    <property type="entry name" value="GENERAL SECRETION PATHWAY PROTEIN G"/>
    <property type="match status" value="1"/>
</dbReference>
<protein>
    <submittedName>
        <fullName evidence="3">Prepilin-type cleavage/methylation domain-containing protein</fullName>
    </submittedName>
</protein>
<evidence type="ECO:0000259" key="2">
    <source>
        <dbReference type="Pfam" id="PF07596"/>
    </source>
</evidence>
<dbReference type="Pfam" id="PF07596">
    <property type="entry name" value="SBP_bac_10"/>
    <property type="match status" value="1"/>
</dbReference>
<dbReference type="Pfam" id="PF07963">
    <property type="entry name" value="N_methyl"/>
    <property type="match status" value="1"/>
</dbReference>
<proteinExistence type="predicted"/>
<dbReference type="AlphaFoldDB" id="A0A2S8FFF3"/>
<feature type="domain" description="DUF1559" evidence="2">
    <location>
        <begin position="33"/>
        <end position="308"/>
    </location>
</feature>
<dbReference type="InterPro" id="IPR011453">
    <property type="entry name" value="DUF1559"/>
</dbReference>
<organism evidence="3 4">
    <name type="scientific">Blastopirellula marina</name>
    <dbReference type="NCBI Taxonomy" id="124"/>
    <lineage>
        <taxon>Bacteria</taxon>
        <taxon>Pseudomonadati</taxon>
        <taxon>Planctomycetota</taxon>
        <taxon>Planctomycetia</taxon>
        <taxon>Pirellulales</taxon>
        <taxon>Pirellulaceae</taxon>
        <taxon>Blastopirellula</taxon>
    </lineage>
</organism>
<name>A0A2S8FFF3_9BACT</name>
<reference evidence="3 4" key="1">
    <citation type="submission" date="2018-02" db="EMBL/GenBank/DDBJ databases">
        <title>Comparative genomes isolates from brazilian mangrove.</title>
        <authorList>
            <person name="Araujo J.E."/>
            <person name="Taketani R.G."/>
            <person name="Silva M.C.P."/>
            <person name="Loureco M.V."/>
            <person name="Andreote F.D."/>
        </authorList>
    </citation>
    <scope>NUCLEOTIDE SEQUENCE [LARGE SCALE GENOMIC DNA]</scope>
    <source>
        <strain evidence="3 4">Hex-1 MGV</strain>
    </source>
</reference>
<feature type="region of interest" description="Disordered" evidence="1">
    <location>
        <begin position="306"/>
        <end position="341"/>
    </location>
</feature>